<organism evidence="9 10">
    <name type="scientific">Perkinsus olseni</name>
    <name type="common">Perkinsus atlanticus</name>
    <dbReference type="NCBI Taxonomy" id="32597"/>
    <lineage>
        <taxon>Eukaryota</taxon>
        <taxon>Sar</taxon>
        <taxon>Alveolata</taxon>
        <taxon>Perkinsozoa</taxon>
        <taxon>Perkinsea</taxon>
        <taxon>Perkinsida</taxon>
        <taxon>Perkinsidae</taxon>
        <taxon>Perkinsus</taxon>
    </lineage>
</organism>
<keyword evidence="2" id="KW-0645">Protease</keyword>
<proteinExistence type="inferred from homology"/>
<dbReference type="Proteomes" id="UP000570595">
    <property type="component" value="Unassembled WGS sequence"/>
</dbReference>
<gene>
    <name evidence="9" type="ORF">FOZ61_007612</name>
</gene>
<feature type="disulfide bond" evidence="6">
    <location>
        <begin position="277"/>
        <end position="317"/>
    </location>
</feature>
<evidence type="ECO:0000256" key="3">
    <source>
        <dbReference type="ARBA" id="ARBA00022750"/>
    </source>
</evidence>
<dbReference type="PANTHER" id="PTHR47966:SF51">
    <property type="entry name" value="BETA-SITE APP-CLEAVING ENZYME, ISOFORM A-RELATED"/>
    <property type="match status" value="1"/>
</dbReference>
<dbReference type="Pfam" id="PF00026">
    <property type="entry name" value="Asp"/>
    <property type="match status" value="1"/>
</dbReference>
<evidence type="ECO:0000256" key="1">
    <source>
        <dbReference type="ARBA" id="ARBA00007447"/>
    </source>
</evidence>
<evidence type="ECO:0000313" key="10">
    <source>
        <dbReference type="Proteomes" id="UP000570595"/>
    </source>
</evidence>
<keyword evidence="7" id="KW-0732">Signal</keyword>
<feature type="active site" evidence="5">
    <location>
        <position position="57"/>
    </location>
</feature>
<dbReference type="OrthoDB" id="417456at2759"/>
<evidence type="ECO:0000256" key="4">
    <source>
        <dbReference type="ARBA" id="ARBA00022801"/>
    </source>
</evidence>
<evidence type="ECO:0000313" key="9">
    <source>
        <dbReference type="EMBL" id="KAF4667869.1"/>
    </source>
</evidence>
<reference evidence="9 10" key="1">
    <citation type="submission" date="2020-04" db="EMBL/GenBank/DDBJ databases">
        <title>Perkinsus olseni comparative genomics.</title>
        <authorList>
            <person name="Bogema D.R."/>
        </authorList>
    </citation>
    <scope>NUCLEOTIDE SEQUENCE [LARGE SCALE GENOMIC DNA]</scope>
    <source>
        <strain evidence="9">ATCC PRA-179</strain>
    </source>
</reference>
<evidence type="ECO:0000256" key="2">
    <source>
        <dbReference type="ARBA" id="ARBA00022670"/>
    </source>
</evidence>
<accession>A0A7J6M8N1</accession>
<dbReference type="CDD" id="cd05471">
    <property type="entry name" value="pepsin_like"/>
    <property type="match status" value="1"/>
</dbReference>
<feature type="chain" id="PRO_5029522479" description="Peptidase A1 domain-containing protein" evidence="7">
    <location>
        <begin position="21"/>
        <end position="355"/>
    </location>
</feature>
<evidence type="ECO:0000259" key="8">
    <source>
        <dbReference type="PROSITE" id="PS51767"/>
    </source>
</evidence>
<dbReference type="Gene3D" id="2.40.70.10">
    <property type="entry name" value="Acid Proteases"/>
    <property type="match status" value="2"/>
</dbReference>
<dbReference type="InterPro" id="IPR033121">
    <property type="entry name" value="PEPTIDASE_A1"/>
</dbReference>
<dbReference type="InterPro" id="IPR021109">
    <property type="entry name" value="Peptidase_aspartic_dom_sf"/>
</dbReference>
<protein>
    <recommendedName>
        <fullName evidence="8">Peptidase A1 domain-containing protein</fullName>
    </recommendedName>
</protein>
<keyword evidence="3" id="KW-0064">Aspartyl protease</keyword>
<sequence>MNIPASLFSIGVLLATSCGGEVIRIKISTQQTKPWAPRRRIVTPLKADTQDLYAVIDTGSPYTHLVWKSWYESFPQNKCDDFFYKCYDCNPSPVELHAAKKITFVDKTSLTIFPHAGDFYFNGVTVEDIDFGVVMDASHGAWAALGLGPQDTSPPFPRFVDQLVDAELIDTPVFAVNLSSGDSPSGELIIGGDDPSKYEGPLGYMDVVDIQLHTNKLEAFAIGSKTQKEAEPVVFDTGSSFTSIPRRLRSQVLELLSTAGTKKVEVFEQGDVYGVDCKDVDYLPVMSFTVKGMPGKADVTIAIPPKACIVTPEPDVCILYLDFGDRLILGLPAFVGHYYSFDWVGARVGVAKAKE</sequence>
<comment type="similarity">
    <text evidence="1">Belongs to the peptidase A1 family.</text>
</comment>
<evidence type="ECO:0000256" key="7">
    <source>
        <dbReference type="SAM" id="SignalP"/>
    </source>
</evidence>
<dbReference type="PROSITE" id="PS51767">
    <property type="entry name" value="PEPTIDASE_A1"/>
    <property type="match status" value="1"/>
</dbReference>
<keyword evidence="6" id="KW-1015">Disulfide bond</keyword>
<name>A0A7J6M8N1_PEROL</name>
<evidence type="ECO:0000256" key="5">
    <source>
        <dbReference type="PIRSR" id="PIRSR601461-1"/>
    </source>
</evidence>
<dbReference type="GO" id="GO:0004190">
    <property type="term" value="F:aspartic-type endopeptidase activity"/>
    <property type="evidence" value="ECO:0007669"/>
    <property type="project" value="UniProtKB-KW"/>
</dbReference>
<dbReference type="EMBL" id="JABAHT010000047">
    <property type="protein sequence ID" value="KAF4667869.1"/>
    <property type="molecule type" value="Genomic_DNA"/>
</dbReference>
<keyword evidence="4" id="KW-0378">Hydrolase</keyword>
<evidence type="ECO:0000256" key="6">
    <source>
        <dbReference type="PIRSR" id="PIRSR601461-2"/>
    </source>
</evidence>
<dbReference type="PANTHER" id="PTHR47966">
    <property type="entry name" value="BETA-SITE APP-CLEAVING ENZYME, ISOFORM A-RELATED"/>
    <property type="match status" value="1"/>
</dbReference>
<comment type="caution">
    <text evidence="9">The sequence shown here is derived from an EMBL/GenBank/DDBJ whole genome shotgun (WGS) entry which is preliminary data.</text>
</comment>
<dbReference type="AlphaFoldDB" id="A0A7J6M8N1"/>
<feature type="signal peptide" evidence="7">
    <location>
        <begin position="1"/>
        <end position="20"/>
    </location>
</feature>
<dbReference type="InterPro" id="IPR001461">
    <property type="entry name" value="Aspartic_peptidase_A1"/>
</dbReference>
<dbReference type="SUPFAM" id="SSF50630">
    <property type="entry name" value="Acid proteases"/>
    <property type="match status" value="1"/>
</dbReference>
<feature type="domain" description="Peptidase A1" evidence="8">
    <location>
        <begin position="39"/>
        <end position="351"/>
    </location>
</feature>
<dbReference type="GO" id="GO:0006508">
    <property type="term" value="P:proteolysis"/>
    <property type="evidence" value="ECO:0007669"/>
    <property type="project" value="UniProtKB-KW"/>
</dbReference>
<dbReference type="InterPro" id="IPR034164">
    <property type="entry name" value="Pepsin-like_dom"/>
</dbReference>
<feature type="active site" evidence="5">
    <location>
        <position position="236"/>
    </location>
</feature>